<feature type="domain" description="ABC transmembrane type-1" evidence="8">
    <location>
        <begin position="125"/>
        <end position="306"/>
    </location>
</feature>
<keyword evidence="2 7" id="KW-0813">Transport</keyword>
<protein>
    <submittedName>
        <fullName evidence="9">ABC transporter permease</fullName>
    </submittedName>
</protein>
<dbReference type="AlphaFoldDB" id="A0A2K2FNG5"/>
<dbReference type="GO" id="GO:0005886">
    <property type="term" value="C:plasma membrane"/>
    <property type="evidence" value="ECO:0007669"/>
    <property type="project" value="UniProtKB-SubCell"/>
</dbReference>
<feature type="transmembrane region" description="Helical" evidence="7">
    <location>
        <begin position="77"/>
        <end position="98"/>
    </location>
</feature>
<evidence type="ECO:0000256" key="5">
    <source>
        <dbReference type="ARBA" id="ARBA00022989"/>
    </source>
</evidence>
<proteinExistence type="inferred from homology"/>
<evidence type="ECO:0000259" key="8">
    <source>
        <dbReference type="PROSITE" id="PS50928"/>
    </source>
</evidence>
<keyword evidence="3" id="KW-1003">Cell membrane</keyword>
<evidence type="ECO:0000256" key="1">
    <source>
        <dbReference type="ARBA" id="ARBA00004651"/>
    </source>
</evidence>
<feature type="transmembrane region" description="Helical" evidence="7">
    <location>
        <begin position="232"/>
        <end position="249"/>
    </location>
</feature>
<evidence type="ECO:0000256" key="4">
    <source>
        <dbReference type="ARBA" id="ARBA00022692"/>
    </source>
</evidence>
<dbReference type="CDD" id="cd06261">
    <property type="entry name" value="TM_PBP2"/>
    <property type="match status" value="1"/>
</dbReference>
<feature type="transmembrane region" description="Helical" evidence="7">
    <location>
        <begin position="12"/>
        <end position="30"/>
    </location>
</feature>
<keyword evidence="4 7" id="KW-0812">Transmembrane</keyword>
<feature type="transmembrane region" description="Helical" evidence="7">
    <location>
        <begin position="287"/>
        <end position="306"/>
    </location>
</feature>
<dbReference type="InterPro" id="IPR000515">
    <property type="entry name" value="MetI-like"/>
</dbReference>
<evidence type="ECO:0000313" key="10">
    <source>
        <dbReference type="Proteomes" id="UP000236151"/>
    </source>
</evidence>
<feature type="transmembrane region" description="Helical" evidence="7">
    <location>
        <begin position="131"/>
        <end position="153"/>
    </location>
</feature>
<evidence type="ECO:0000313" key="9">
    <source>
        <dbReference type="EMBL" id="PNU01645.1"/>
    </source>
</evidence>
<organism evidence="9 10">
    <name type="scientific">Clostridium thermosuccinogenes</name>
    <dbReference type="NCBI Taxonomy" id="84032"/>
    <lineage>
        <taxon>Bacteria</taxon>
        <taxon>Bacillati</taxon>
        <taxon>Bacillota</taxon>
        <taxon>Clostridia</taxon>
        <taxon>Eubacteriales</taxon>
        <taxon>Clostridiaceae</taxon>
        <taxon>Clostridium</taxon>
    </lineage>
</organism>
<dbReference type="SUPFAM" id="SSF161098">
    <property type="entry name" value="MetI-like"/>
    <property type="match status" value="1"/>
</dbReference>
<evidence type="ECO:0000256" key="6">
    <source>
        <dbReference type="ARBA" id="ARBA00023136"/>
    </source>
</evidence>
<dbReference type="Pfam" id="PF00528">
    <property type="entry name" value="BPD_transp_1"/>
    <property type="match status" value="1"/>
</dbReference>
<dbReference type="Proteomes" id="UP000236151">
    <property type="component" value="Unassembled WGS sequence"/>
</dbReference>
<accession>A0A2K2FNG5</accession>
<keyword evidence="5 7" id="KW-1133">Transmembrane helix</keyword>
<dbReference type="EMBL" id="NIOJ01000001">
    <property type="protein sequence ID" value="PNU01645.1"/>
    <property type="molecule type" value="Genomic_DNA"/>
</dbReference>
<dbReference type="Gene3D" id="1.10.3720.10">
    <property type="entry name" value="MetI-like"/>
    <property type="match status" value="1"/>
</dbReference>
<evidence type="ECO:0000256" key="2">
    <source>
        <dbReference type="ARBA" id="ARBA00022448"/>
    </source>
</evidence>
<feature type="transmembrane region" description="Helical" evidence="7">
    <location>
        <begin position="42"/>
        <end position="65"/>
    </location>
</feature>
<evidence type="ECO:0000256" key="3">
    <source>
        <dbReference type="ARBA" id="ARBA00022475"/>
    </source>
</evidence>
<name>A0A2K2FNG5_9CLOT</name>
<comment type="subcellular location">
    <subcellularLocation>
        <location evidence="1 7">Cell membrane</location>
        <topology evidence="1 7">Multi-pass membrane protein</topology>
    </subcellularLocation>
</comment>
<comment type="similarity">
    <text evidence="7">Belongs to the binding-protein-dependent transport system permease family.</text>
</comment>
<sequence length="322" mass="35667">MERRSQAAFDFRTLVPSISAVCALLAHLLIPNSPKYTLKPFPYFTIVLTAILAVTLGIAVLSLRVKKVREKYAHKAWFIAAFLLLLNLLNIATLKLMLLQPIYFPSPDRILKVFVDDGLFMLKCLGYSLRLLATGYAIGALAGMTTGILVGWSKKWSYWVNPLIKIIGPIPSTAWVPIALVTFPTSFAASAFLISLAVWFPTTVLTSSGISNVKNSYFEVSSTLGAKVRHKIFKVALPAAMPSIFIGIFNGTSASFITLMTAEMMGVKFGIGWYINWQKDMLSYPNVYAGLIVIALTFSLIVTLLFKVRDRVLGWQKGVIKW</sequence>
<comment type="caution">
    <text evidence="9">The sequence shown here is derived from an EMBL/GenBank/DDBJ whole genome shotgun (WGS) entry which is preliminary data.</text>
</comment>
<dbReference type="PANTHER" id="PTHR30151:SF0">
    <property type="entry name" value="ABC TRANSPORTER PERMEASE PROTEIN MJ0413-RELATED"/>
    <property type="match status" value="1"/>
</dbReference>
<gene>
    <name evidence="9" type="ORF">CDQ84_01035</name>
</gene>
<dbReference type="OrthoDB" id="9785113at2"/>
<dbReference type="GO" id="GO:0055085">
    <property type="term" value="P:transmembrane transport"/>
    <property type="evidence" value="ECO:0007669"/>
    <property type="project" value="InterPro"/>
</dbReference>
<dbReference type="InterPro" id="IPR035906">
    <property type="entry name" value="MetI-like_sf"/>
</dbReference>
<dbReference type="PROSITE" id="PS50928">
    <property type="entry name" value="ABC_TM1"/>
    <property type="match status" value="1"/>
</dbReference>
<evidence type="ECO:0000256" key="7">
    <source>
        <dbReference type="RuleBase" id="RU363032"/>
    </source>
</evidence>
<dbReference type="PANTHER" id="PTHR30151">
    <property type="entry name" value="ALKANE SULFONATE ABC TRANSPORTER-RELATED, MEMBRANE SUBUNIT"/>
    <property type="match status" value="1"/>
</dbReference>
<keyword evidence="10" id="KW-1185">Reference proteome</keyword>
<dbReference type="KEGG" id="cthd:CDO33_17020"/>
<reference evidence="9 10" key="1">
    <citation type="submission" date="2017-06" db="EMBL/GenBank/DDBJ databases">
        <title>Investigating the central metabolism of Clostridium thermosuccinogenes.</title>
        <authorList>
            <person name="Koendjbiharie J.G."/>
            <person name="van Kranenburg R."/>
        </authorList>
    </citation>
    <scope>NUCLEOTIDE SEQUENCE [LARGE SCALE GENOMIC DNA]</scope>
    <source>
        <strain evidence="9 10">DSM 5806</strain>
    </source>
</reference>
<keyword evidence="6 7" id="KW-0472">Membrane</keyword>